<protein>
    <submittedName>
        <fullName evidence="1">Uncharacterized protein</fullName>
    </submittedName>
</protein>
<accession>A0ACC2BL77</accession>
<evidence type="ECO:0000313" key="1">
    <source>
        <dbReference type="EMBL" id="KAJ7530533.1"/>
    </source>
</evidence>
<sequence length="398" mass="44680">MPGLFYHWSLNRIDSAAIQPTELPYFPLRHSWDSLVNSFQPPTQETLDCVPAKQRGHKSTQARPSWMTQIEGSQSKELNLISTRNAKSCSIQYGSGIESSESETDLAAMVHEFIETGSHGFDQLDGSDSDRGSSSPAKLRDNLQAFTSSKSPLEKSLLTVLKKIIPVIYEQIDLVCLEQKTECKAGCVRRLIVKYLRSMGSDASICKLKWQSPGKVLGGDSYAGEYEYLDVMLDKGCVNEKRLIIDLDFQSQFEIARPTQHYLETLKLLPAVFIGSVENLDQILQVMSDAARCSLKQNSMHLPPWRTLDYMRAKWLSPCERITDALPPLVKKGIDSSDGHSLCNCSESNQCLELLRRIKASLLGGSEKVCSTSVSFEHKRSIDSWRKKKIINDSRYSS</sequence>
<comment type="caution">
    <text evidence="1">The sequence shown here is derived from an EMBL/GenBank/DDBJ whole genome shotgun (WGS) entry which is preliminary data.</text>
</comment>
<keyword evidence="2" id="KW-1185">Reference proteome</keyword>
<name>A0ACC2BL77_DIPCM</name>
<reference evidence="2" key="1">
    <citation type="journal article" date="2024" name="Proc. Natl. Acad. Sci. U.S.A.">
        <title>Extraordinary preservation of gene collinearity over three hundred million years revealed in homosporous lycophytes.</title>
        <authorList>
            <person name="Li C."/>
            <person name="Wickell D."/>
            <person name="Kuo L.Y."/>
            <person name="Chen X."/>
            <person name="Nie B."/>
            <person name="Liao X."/>
            <person name="Peng D."/>
            <person name="Ji J."/>
            <person name="Jenkins J."/>
            <person name="Williams M."/>
            <person name="Shu S."/>
            <person name="Plott C."/>
            <person name="Barry K."/>
            <person name="Rajasekar S."/>
            <person name="Grimwood J."/>
            <person name="Han X."/>
            <person name="Sun S."/>
            <person name="Hou Z."/>
            <person name="He W."/>
            <person name="Dai G."/>
            <person name="Sun C."/>
            <person name="Schmutz J."/>
            <person name="Leebens-Mack J.H."/>
            <person name="Li F.W."/>
            <person name="Wang L."/>
        </authorList>
    </citation>
    <scope>NUCLEOTIDE SEQUENCE [LARGE SCALE GENOMIC DNA]</scope>
    <source>
        <strain evidence="2">cv. PW_Plant_1</strain>
    </source>
</reference>
<dbReference type="Proteomes" id="UP001162992">
    <property type="component" value="Chromosome 14"/>
</dbReference>
<gene>
    <name evidence="1" type="ORF">O6H91_14G007700</name>
</gene>
<proteinExistence type="predicted"/>
<organism evidence="1 2">
    <name type="scientific">Diphasiastrum complanatum</name>
    <name type="common">Issler's clubmoss</name>
    <name type="synonym">Lycopodium complanatum</name>
    <dbReference type="NCBI Taxonomy" id="34168"/>
    <lineage>
        <taxon>Eukaryota</taxon>
        <taxon>Viridiplantae</taxon>
        <taxon>Streptophyta</taxon>
        <taxon>Embryophyta</taxon>
        <taxon>Tracheophyta</taxon>
        <taxon>Lycopodiopsida</taxon>
        <taxon>Lycopodiales</taxon>
        <taxon>Lycopodiaceae</taxon>
        <taxon>Lycopodioideae</taxon>
        <taxon>Diphasiastrum</taxon>
    </lineage>
</organism>
<dbReference type="EMBL" id="CM055105">
    <property type="protein sequence ID" value="KAJ7530533.1"/>
    <property type="molecule type" value="Genomic_DNA"/>
</dbReference>
<evidence type="ECO:0000313" key="2">
    <source>
        <dbReference type="Proteomes" id="UP001162992"/>
    </source>
</evidence>